<dbReference type="EMBL" id="KV745353">
    <property type="protein sequence ID" value="OCK75177.1"/>
    <property type="molecule type" value="Genomic_DNA"/>
</dbReference>
<keyword evidence="3" id="KW-1185">Reference proteome</keyword>
<feature type="transmembrane region" description="Helical" evidence="1">
    <location>
        <begin position="84"/>
        <end position="106"/>
    </location>
</feature>
<keyword evidence="1" id="KW-0812">Transmembrane</keyword>
<protein>
    <submittedName>
        <fullName evidence="2">Uncharacterized protein</fullName>
    </submittedName>
</protein>
<dbReference type="AlphaFoldDB" id="A0A8E2E0P6"/>
<name>A0A8E2E0P6_9PEZI</name>
<gene>
    <name evidence="2" type="ORF">K432DRAFT_177893</name>
</gene>
<keyword evidence="1" id="KW-1133">Transmembrane helix</keyword>
<evidence type="ECO:0000256" key="1">
    <source>
        <dbReference type="SAM" id="Phobius"/>
    </source>
</evidence>
<reference evidence="2 3" key="1">
    <citation type="journal article" date="2016" name="Nat. Commun.">
        <title>Ectomycorrhizal ecology is imprinted in the genome of the dominant symbiotic fungus Cenococcum geophilum.</title>
        <authorList>
            <consortium name="DOE Joint Genome Institute"/>
            <person name="Peter M."/>
            <person name="Kohler A."/>
            <person name="Ohm R.A."/>
            <person name="Kuo A."/>
            <person name="Krutzmann J."/>
            <person name="Morin E."/>
            <person name="Arend M."/>
            <person name="Barry K.W."/>
            <person name="Binder M."/>
            <person name="Choi C."/>
            <person name="Clum A."/>
            <person name="Copeland A."/>
            <person name="Grisel N."/>
            <person name="Haridas S."/>
            <person name="Kipfer T."/>
            <person name="LaButti K."/>
            <person name="Lindquist E."/>
            <person name="Lipzen A."/>
            <person name="Maire R."/>
            <person name="Meier B."/>
            <person name="Mihaltcheva S."/>
            <person name="Molinier V."/>
            <person name="Murat C."/>
            <person name="Poggeler S."/>
            <person name="Quandt C.A."/>
            <person name="Sperisen C."/>
            <person name="Tritt A."/>
            <person name="Tisserant E."/>
            <person name="Crous P.W."/>
            <person name="Henrissat B."/>
            <person name="Nehls U."/>
            <person name="Egli S."/>
            <person name="Spatafora J.W."/>
            <person name="Grigoriev I.V."/>
            <person name="Martin F.M."/>
        </authorList>
    </citation>
    <scope>NUCLEOTIDE SEQUENCE [LARGE SCALE GENOMIC DNA]</scope>
    <source>
        <strain evidence="2 3">CBS 459.81</strain>
    </source>
</reference>
<sequence length="121" mass="13276">MCSETAHSGLGLATQLSNIASQPPRYKLLNSGQQGFSFSATFSPPRLPYQPHGQVIENEEPYKNYSYQPTLRTAQCLLVVNPSVLFPGLLLYALFLFGALFSRTLLCDAPTSVTKHVAMPL</sequence>
<proteinExistence type="predicted"/>
<dbReference type="Proteomes" id="UP000250266">
    <property type="component" value="Unassembled WGS sequence"/>
</dbReference>
<keyword evidence="1" id="KW-0472">Membrane</keyword>
<evidence type="ECO:0000313" key="2">
    <source>
        <dbReference type="EMBL" id="OCK75177.1"/>
    </source>
</evidence>
<evidence type="ECO:0000313" key="3">
    <source>
        <dbReference type="Proteomes" id="UP000250266"/>
    </source>
</evidence>
<accession>A0A8E2E0P6</accession>
<organism evidence="2 3">
    <name type="scientific">Lepidopterella palustris CBS 459.81</name>
    <dbReference type="NCBI Taxonomy" id="1314670"/>
    <lineage>
        <taxon>Eukaryota</taxon>
        <taxon>Fungi</taxon>
        <taxon>Dikarya</taxon>
        <taxon>Ascomycota</taxon>
        <taxon>Pezizomycotina</taxon>
        <taxon>Dothideomycetes</taxon>
        <taxon>Pleosporomycetidae</taxon>
        <taxon>Mytilinidiales</taxon>
        <taxon>Argynnaceae</taxon>
        <taxon>Lepidopterella</taxon>
    </lineage>
</organism>